<reference evidence="3" key="2">
    <citation type="submission" date="2014-09" db="EMBL/GenBank/DDBJ databases">
        <authorList>
            <person name="GOMEZ-VALERO Laura"/>
        </authorList>
    </citation>
    <scope>NUCLEOTIDE SEQUENCE</scope>
    <source>
        <strain evidence="3">ATCC33218</strain>
    </source>
</reference>
<name>A0A098GJ47_LEGMI</name>
<evidence type="ECO:0000313" key="6">
    <source>
        <dbReference type="Proteomes" id="UP000182998"/>
    </source>
</evidence>
<proteinExistence type="predicted"/>
<evidence type="ECO:0000256" key="1">
    <source>
        <dbReference type="SAM" id="Phobius"/>
    </source>
</evidence>
<dbReference type="Pfam" id="PF02470">
    <property type="entry name" value="MlaD"/>
    <property type="match status" value="1"/>
</dbReference>
<dbReference type="PANTHER" id="PTHR36698">
    <property type="entry name" value="BLL5892 PROTEIN"/>
    <property type="match status" value="1"/>
</dbReference>
<dbReference type="AlphaFoldDB" id="A0A098GJ47"/>
<dbReference type="STRING" id="451.B6N58_02505"/>
<dbReference type="HOGENOM" id="CLU_013850_1_0_6"/>
<keyword evidence="1" id="KW-1133">Transmembrane helix</keyword>
<evidence type="ECO:0000313" key="5">
    <source>
        <dbReference type="Proteomes" id="UP000032414"/>
    </source>
</evidence>
<keyword evidence="1" id="KW-0812">Transmembrane</keyword>
<organism evidence="3 5">
    <name type="scientific">Legionella micdadei</name>
    <name type="common">Tatlockia micdadei</name>
    <dbReference type="NCBI Taxonomy" id="451"/>
    <lineage>
        <taxon>Bacteria</taxon>
        <taxon>Pseudomonadati</taxon>
        <taxon>Pseudomonadota</taxon>
        <taxon>Gammaproteobacteria</taxon>
        <taxon>Legionellales</taxon>
        <taxon>Legionellaceae</taxon>
        <taxon>Legionella</taxon>
    </lineage>
</organism>
<dbReference type="Proteomes" id="UP000182998">
    <property type="component" value="Unassembled WGS sequence"/>
</dbReference>
<keyword evidence="6" id="KW-1185">Reference proteome</keyword>
<evidence type="ECO:0000313" key="3">
    <source>
        <dbReference type="EMBL" id="CEG61995.1"/>
    </source>
</evidence>
<dbReference type="InterPro" id="IPR003399">
    <property type="entry name" value="Mce/MlaD"/>
</dbReference>
<dbReference type="OrthoDB" id="9806984at2"/>
<reference evidence="5" key="1">
    <citation type="submission" date="2014-09" db="EMBL/GenBank/DDBJ databases">
        <authorList>
            <person name="Gomez-Valero L."/>
        </authorList>
    </citation>
    <scope>NUCLEOTIDE SEQUENCE [LARGE SCALE GENOMIC DNA]</scope>
    <source>
        <strain evidence="5">ATCC33218</strain>
    </source>
</reference>
<gene>
    <name evidence="3" type="ORF">LMI_2743</name>
    <name evidence="4" type="ORF">SAMN02982997_02836</name>
</gene>
<dbReference type="EMBL" id="LN614830">
    <property type="protein sequence ID" value="CEG61995.1"/>
    <property type="molecule type" value="Genomic_DNA"/>
</dbReference>
<protein>
    <submittedName>
        <fullName evidence="4">Phospholipid/cholesterol/gamma-HCH transport system substrate-binding protein</fullName>
    </submittedName>
</protein>
<sequence length="307" mass="33056">MEAKTNYTMVGLAVLILAGALVAAGLWLSVGFNQKKYYTYAVFMREAVSGLSEQSPVKYNGVKVGFVRKIELNRHDPRQVEILLNIEEGTPITVSTMATLISQGITGNTYVGLSATSSDLTPLKAAPNQPYPVIPAKPSLFNQLDKVLKEVSVNVNKVSIKVSQVFSKDNIDNLHRTLANIRSFTDVLAKNGVSVSHSIKSAEIFLHNSANVSDDFPEIVSDLKSGLKKFSKMATSLATAGDKVSSTMESGKTAIDKISQQTVPPVIALVHRLDVIAANLEKVSKQMRQNPAVIIRGTTPPPPGPGE</sequence>
<reference evidence="4 6" key="3">
    <citation type="submission" date="2016-10" db="EMBL/GenBank/DDBJ databases">
        <authorList>
            <person name="Varghese N."/>
            <person name="Submissions S."/>
        </authorList>
    </citation>
    <scope>NUCLEOTIDE SEQUENCE [LARGE SCALE GENOMIC DNA]</scope>
    <source>
        <strain evidence="4 6">ATCC 33218</strain>
    </source>
</reference>
<feature type="domain" description="Mce/MlaD" evidence="2">
    <location>
        <begin position="37"/>
        <end position="114"/>
    </location>
</feature>
<accession>A0A098GJ47</accession>
<evidence type="ECO:0000259" key="2">
    <source>
        <dbReference type="Pfam" id="PF02470"/>
    </source>
</evidence>
<dbReference type="PATRIC" id="fig|451.8.peg.738"/>
<dbReference type="Proteomes" id="UP000032414">
    <property type="component" value="Chromosome I"/>
</dbReference>
<dbReference type="KEGG" id="tmc:LMI_2743"/>
<dbReference type="RefSeq" id="WP_102010562.1">
    <property type="nucleotide sequence ID" value="NZ_CP020614.1"/>
</dbReference>
<dbReference type="PANTHER" id="PTHR36698:SF2">
    <property type="entry name" value="MCE_MLAD DOMAIN-CONTAINING PROTEIN"/>
    <property type="match status" value="1"/>
</dbReference>
<feature type="transmembrane region" description="Helical" evidence="1">
    <location>
        <begin position="6"/>
        <end position="28"/>
    </location>
</feature>
<dbReference type="EMBL" id="FMVN01000018">
    <property type="protein sequence ID" value="SCY76828.1"/>
    <property type="molecule type" value="Genomic_DNA"/>
</dbReference>
<evidence type="ECO:0000313" key="4">
    <source>
        <dbReference type="EMBL" id="SCY76828.1"/>
    </source>
</evidence>
<keyword evidence="1" id="KW-0472">Membrane</keyword>